<name>A0ABN8VDQ5_SACEU</name>
<dbReference type="Gene3D" id="3.40.50.1820">
    <property type="entry name" value="alpha/beta hydrolase"/>
    <property type="match status" value="1"/>
</dbReference>
<dbReference type="PANTHER" id="PTHR11005">
    <property type="entry name" value="LYSOSOMAL ACID LIPASE-RELATED"/>
    <property type="match status" value="1"/>
</dbReference>
<dbReference type="InterPro" id="IPR006693">
    <property type="entry name" value="AB_hydrolase_lipase"/>
</dbReference>
<protein>
    <recommendedName>
        <fullName evidence="2">Partial AB-hydrolase lipase domain-containing protein</fullName>
    </recommendedName>
</protein>
<keyword evidence="4" id="KW-1185">Reference proteome</keyword>
<keyword evidence="1" id="KW-0812">Transmembrane</keyword>
<reference evidence="3" key="1">
    <citation type="submission" date="2022-08" db="EMBL/GenBank/DDBJ databases">
        <authorList>
            <person name="Byrne P K."/>
        </authorList>
    </citation>
    <scope>NUCLEOTIDE SEQUENCE</scope>
    <source>
        <strain evidence="3">UCD650</strain>
    </source>
</reference>
<keyword evidence="1" id="KW-1133">Transmembrane helix</keyword>
<evidence type="ECO:0000313" key="4">
    <source>
        <dbReference type="Proteomes" id="UP001152964"/>
    </source>
</evidence>
<evidence type="ECO:0000259" key="2">
    <source>
        <dbReference type="Pfam" id="PF04083"/>
    </source>
</evidence>
<dbReference type="SUPFAM" id="SSF53474">
    <property type="entry name" value="alpha/beta-Hydrolases"/>
    <property type="match status" value="1"/>
</dbReference>
<evidence type="ECO:0000256" key="1">
    <source>
        <dbReference type="SAM" id="Phobius"/>
    </source>
</evidence>
<keyword evidence="1" id="KW-0472">Membrane</keyword>
<accession>A0ABN8VDQ5</accession>
<proteinExistence type="predicted"/>
<gene>
    <name evidence="3" type="primary">U6500L00550</name>
    <name evidence="3" type="ORF">SEUBUCD650_0L00550</name>
</gene>
<sequence>MHTYCLERLCTFFNARGRKSEYLQYIDTFTASHTMGAATVLKRARNLLATFIVCCFMAVVLVLALARHFINEHRDTRSSSTRIKVSEGSKRAMHHDHVFTKTNAYSTPFLDLEHDKKNGIIYDHTRTVIRKKNRDEESLSLHKSLFHKFLKRLIFRFIDQDKDDEQVTQGKFNNSNNEIANHEPIFEKIPVHSDNPLQKLILSEDLALVPDLNYYFNQYNIHIEEFRIETEDGFVIDLWHLVPKYTTVDSEKSSQRKRPPILMLHGLLQSSGSFASNGRKSLAYFLYQSGYDIWLGNNRCGFKPQWNDAKLSTPDSKWNWDLREMVKYDLTLLIDTVLAKTQYEKLTLISHSQGTTQAFMGLVNEDEFFPPGSGTKESFFTSKIANYVALAPAVYPGPLLKEKLFLKLMTKGIDNPWFFGETSFFEIMMIVRNLCIGESLFSFVCYTIFNYLFDWNDTLWDIPLRDRHFLFSPVHVSVKLMQWWLSPDPNKVSFKFGSHKMFPDNVKWFSGASATPNIYLFVPKQDRLVDGERLINHFVNVESSVNYKIWYIDEYAHIDVLWAHDVIERIGKPILQNLNNYYFNKESNVFESDCSDTEVETELEMVEEKA</sequence>
<evidence type="ECO:0000313" key="3">
    <source>
        <dbReference type="EMBL" id="CAI1565101.1"/>
    </source>
</evidence>
<dbReference type="InterPro" id="IPR029058">
    <property type="entry name" value="AB_hydrolase_fold"/>
</dbReference>
<organism evidence="3 4">
    <name type="scientific">Saccharomyces eubayanus</name>
    <name type="common">Yeast</name>
    <dbReference type="NCBI Taxonomy" id="1080349"/>
    <lineage>
        <taxon>Eukaryota</taxon>
        <taxon>Fungi</taxon>
        <taxon>Dikarya</taxon>
        <taxon>Ascomycota</taxon>
        <taxon>Saccharomycotina</taxon>
        <taxon>Saccharomycetes</taxon>
        <taxon>Saccharomycetales</taxon>
        <taxon>Saccharomycetaceae</taxon>
        <taxon>Saccharomyces</taxon>
    </lineage>
</organism>
<feature type="transmembrane region" description="Helical" evidence="1">
    <location>
        <begin position="47"/>
        <end position="70"/>
    </location>
</feature>
<dbReference type="Proteomes" id="UP001152964">
    <property type="component" value="Chromosome 12"/>
</dbReference>
<dbReference type="EMBL" id="OX291502">
    <property type="protein sequence ID" value="CAI1565101.1"/>
    <property type="molecule type" value="Genomic_DNA"/>
</dbReference>
<dbReference type="Pfam" id="PF04083">
    <property type="entry name" value="Abhydro_lipase"/>
    <property type="match status" value="1"/>
</dbReference>
<feature type="domain" description="Partial AB-hydrolase lipase" evidence="2">
    <location>
        <begin position="213"/>
        <end position="278"/>
    </location>
</feature>